<dbReference type="NCBIfam" id="NF002632">
    <property type="entry name" value="PRK02304.1-1"/>
    <property type="match status" value="1"/>
</dbReference>
<dbReference type="Proteomes" id="UP000068447">
    <property type="component" value="Chromosome"/>
</dbReference>
<evidence type="ECO:0000256" key="11">
    <source>
        <dbReference type="ARBA" id="ARBA00022726"/>
    </source>
</evidence>
<evidence type="ECO:0000259" key="13">
    <source>
        <dbReference type="Pfam" id="PF00156"/>
    </source>
</evidence>
<dbReference type="SUPFAM" id="SSF53271">
    <property type="entry name" value="PRTase-like"/>
    <property type="match status" value="1"/>
</dbReference>
<dbReference type="PANTHER" id="PTHR32315">
    <property type="entry name" value="ADENINE PHOSPHORIBOSYLTRANSFERASE"/>
    <property type="match status" value="1"/>
</dbReference>
<evidence type="ECO:0000256" key="1">
    <source>
        <dbReference type="ARBA" id="ARBA00000868"/>
    </source>
</evidence>
<evidence type="ECO:0000256" key="6">
    <source>
        <dbReference type="ARBA" id="ARBA00011738"/>
    </source>
</evidence>
<reference evidence="14 15" key="1">
    <citation type="submission" date="2015-12" db="EMBL/GenBank/DDBJ databases">
        <title>Complete genome of Lacimicrobium alkaliphilum KCTC 32984.</title>
        <authorList>
            <person name="Kim S.-G."/>
            <person name="Lee Y.-J."/>
        </authorList>
    </citation>
    <scope>NUCLEOTIDE SEQUENCE [LARGE SCALE GENOMIC DNA]</scope>
    <source>
        <strain evidence="14 15">YelD216</strain>
    </source>
</reference>
<dbReference type="FunFam" id="3.40.50.2020:FF:000004">
    <property type="entry name" value="Adenine phosphoribosyltransferase"/>
    <property type="match status" value="1"/>
</dbReference>
<dbReference type="STRING" id="1526571.AT746_05910"/>
<dbReference type="OrthoDB" id="9803963at2"/>
<evidence type="ECO:0000256" key="7">
    <source>
        <dbReference type="ARBA" id="ARBA00011893"/>
    </source>
</evidence>
<evidence type="ECO:0000256" key="2">
    <source>
        <dbReference type="ARBA" id="ARBA00003968"/>
    </source>
</evidence>
<dbReference type="InterPro" id="IPR000836">
    <property type="entry name" value="PRTase_dom"/>
</dbReference>
<dbReference type="GO" id="GO:0044209">
    <property type="term" value="P:AMP salvage"/>
    <property type="evidence" value="ECO:0007669"/>
    <property type="project" value="UniProtKB-UniRule"/>
</dbReference>
<dbReference type="CDD" id="cd06223">
    <property type="entry name" value="PRTases_typeI"/>
    <property type="match status" value="1"/>
</dbReference>
<comment type="subcellular location">
    <subcellularLocation>
        <location evidence="3 12">Cytoplasm</location>
    </subcellularLocation>
</comment>
<proteinExistence type="inferred from homology"/>
<evidence type="ECO:0000256" key="8">
    <source>
        <dbReference type="ARBA" id="ARBA00022490"/>
    </source>
</evidence>
<evidence type="ECO:0000256" key="4">
    <source>
        <dbReference type="ARBA" id="ARBA00004659"/>
    </source>
</evidence>
<dbReference type="NCBIfam" id="TIGR01090">
    <property type="entry name" value="apt"/>
    <property type="match status" value="1"/>
</dbReference>
<dbReference type="Gene3D" id="3.40.50.2020">
    <property type="match status" value="1"/>
</dbReference>
<comment type="pathway">
    <text evidence="4 12">Purine metabolism; AMP biosynthesis via salvage pathway; AMP from adenine: step 1/1.</text>
</comment>
<evidence type="ECO:0000256" key="3">
    <source>
        <dbReference type="ARBA" id="ARBA00004496"/>
    </source>
</evidence>
<comment type="function">
    <text evidence="2 12">Catalyzes a salvage reaction resulting in the formation of AMP, that is energically less costly than de novo synthesis.</text>
</comment>
<evidence type="ECO:0000313" key="14">
    <source>
        <dbReference type="EMBL" id="ALS97851.1"/>
    </source>
</evidence>
<dbReference type="GO" id="GO:0016208">
    <property type="term" value="F:AMP binding"/>
    <property type="evidence" value="ECO:0007669"/>
    <property type="project" value="TreeGrafter"/>
</dbReference>
<dbReference type="InterPro" id="IPR050054">
    <property type="entry name" value="UPRTase/APRTase"/>
</dbReference>
<keyword evidence="11 12" id="KW-0660">Purine salvage</keyword>
<gene>
    <name evidence="12" type="primary">apt</name>
    <name evidence="14" type="ORF">AT746_05910</name>
</gene>
<dbReference type="GO" id="GO:0003999">
    <property type="term" value="F:adenine phosphoribosyltransferase activity"/>
    <property type="evidence" value="ECO:0007669"/>
    <property type="project" value="UniProtKB-UniRule"/>
</dbReference>
<organism evidence="14 15">
    <name type="scientific">Lacimicrobium alkaliphilum</name>
    <dbReference type="NCBI Taxonomy" id="1526571"/>
    <lineage>
        <taxon>Bacteria</taxon>
        <taxon>Pseudomonadati</taxon>
        <taxon>Pseudomonadota</taxon>
        <taxon>Gammaproteobacteria</taxon>
        <taxon>Alteromonadales</taxon>
        <taxon>Alteromonadaceae</taxon>
        <taxon>Lacimicrobium</taxon>
    </lineage>
</organism>
<dbReference type="InterPro" id="IPR005764">
    <property type="entry name" value="Ade_phspho_trans"/>
</dbReference>
<sequence>MSAEYIKSVITTVPDYPKPGVQFRDVTSVMQDKKAFASCIDLLAEHYQSHQFDKIAGTEARGFIFGAPLAKALGAGFVPVRKFNKLPRAVIQQSYELEYGTDVLELHQDAIGRGERILLLDDLLATGGTMLATARLVRQLGGIVDHAAFVINLPDLGGAAKLSEQNISCHFLCEFEGD</sequence>
<evidence type="ECO:0000256" key="12">
    <source>
        <dbReference type="HAMAP-Rule" id="MF_00004"/>
    </source>
</evidence>
<dbReference type="EMBL" id="CP013650">
    <property type="protein sequence ID" value="ALS97851.1"/>
    <property type="molecule type" value="Genomic_DNA"/>
</dbReference>
<keyword evidence="10 12" id="KW-0808">Transferase</keyword>
<dbReference type="RefSeq" id="WP_062477773.1">
    <property type="nucleotide sequence ID" value="NZ_CP013650.1"/>
</dbReference>
<comment type="similarity">
    <text evidence="5 12">Belongs to the purine/pyrimidine phosphoribosyltransferase family.</text>
</comment>
<dbReference type="EC" id="2.4.2.7" evidence="7 12"/>
<dbReference type="AlphaFoldDB" id="A0A0U2QKR3"/>
<keyword evidence="15" id="KW-1185">Reference proteome</keyword>
<accession>A0A0U2QKR3</accession>
<dbReference type="KEGG" id="lal:AT746_05910"/>
<name>A0A0U2QKR3_9ALTE</name>
<dbReference type="GO" id="GO:0002055">
    <property type="term" value="F:adenine binding"/>
    <property type="evidence" value="ECO:0007669"/>
    <property type="project" value="TreeGrafter"/>
</dbReference>
<keyword evidence="8 12" id="KW-0963">Cytoplasm</keyword>
<dbReference type="GO" id="GO:0005737">
    <property type="term" value="C:cytoplasm"/>
    <property type="evidence" value="ECO:0007669"/>
    <property type="project" value="UniProtKB-SubCell"/>
</dbReference>
<evidence type="ECO:0000313" key="15">
    <source>
        <dbReference type="Proteomes" id="UP000068447"/>
    </source>
</evidence>
<protein>
    <recommendedName>
        <fullName evidence="7 12">Adenine phosphoribosyltransferase</fullName>
        <shortName evidence="12">APRT</shortName>
        <ecNumber evidence="7 12">2.4.2.7</ecNumber>
    </recommendedName>
</protein>
<keyword evidence="9 12" id="KW-0328">Glycosyltransferase</keyword>
<dbReference type="GO" id="GO:0006166">
    <property type="term" value="P:purine ribonucleoside salvage"/>
    <property type="evidence" value="ECO:0007669"/>
    <property type="project" value="UniProtKB-UniRule"/>
</dbReference>
<dbReference type="PANTHER" id="PTHR32315:SF3">
    <property type="entry name" value="ADENINE PHOSPHORIBOSYLTRANSFERASE"/>
    <property type="match status" value="1"/>
</dbReference>
<dbReference type="Pfam" id="PF00156">
    <property type="entry name" value="Pribosyltran"/>
    <property type="match status" value="1"/>
</dbReference>
<evidence type="ECO:0000256" key="5">
    <source>
        <dbReference type="ARBA" id="ARBA00008391"/>
    </source>
</evidence>
<evidence type="ECO:0000256" key="10">
    <source>
        <dbReference type="ARBA" id="ARBA00022679"/>
    </source>
</evidence>
<dbReference type="NCBIfam" id="NF002636">
    <property type="entry name" value="PRK02304.1-5"/>
    <property type="match status" value="1"/>
</dbReference>
<comment type="subunit">
    <text evidence="6 12">Homodimer.</text>
</comment>
<feature type="domain" description="Phosphoribosyltransferase" evidence="13">
    <location>
        <begin position="29"/>
        <end position="142"/>
    </location>
</feature>
<dbReference type="InterPro" id="IPR029057">
    <property type="entry name" value="PRTase-like"/>
</dbReference>
<dbReference type="NCBIfam" id="NF002634">
    <property type="entry name" value="PRK02304.1-3"/>
    <property type="match status" value="1"/>
</dbReference>
<dbReference type="GO" id="GO:0006168">
    <property type="term" value="P:adenine salvage"/>
    <property type="evidence" value="ECO:0007669"/>
    <property type="project" value="InterPro"/>
</dbReference>
<comment type="catalytic activity">
    <reaction evidence="1 12">
        <text>AMP + diphosphate = 5-phospho-alpha-D-ribose 1-diphosphate + adenine</text>
        <dbReference type="Rhea" id="RHEA:16609"/>
        <dbReference type="ChEBI" id="CHEBI:16708"/>
        <dbReference type="ChEBI" id="CHEBI:33019"/>
        <dbReference type="ChEBI" id="CHEBI:58017"/>
        <dbReference type="ChEBI" id="CHEBI:456215"/>
        <dbReference type="EC" id="2.4.2.7"/>
    </reaction>
</comment>
<dbReference type="UniPathway" id="UPA00588">
    <property type="reaction ID" value="UER00646"/>
</dbReference>
<dbReference type="HAMAP" id="MF_00004">
    <property type="entry name" value="Aden_phosphoribosyltr"/>
    <property type="match status" value="1"/>
</dbReference>
<evidence type="ECO:0000256" key="9">
    <source>
        <dbReference type="ARBA" id="ARBA00022676"/>
    </source>
</evidence>